<dbReference type="Gene3D" id="1.10.10.10">
    <property type="entry name" value="Winged helix-like DNA-binding domain superfamily/Winged helix DNA-binding domain"/>
    <property type="match status" value="1"/>
</dbReference>
<proteinExistence type="predicted"/>
<dbReference type="InterPro" id="IPR036390">
    <property type="entry name" value="WH_DNA-bd_sf"/>
</dbReference>
<gene>
    <name evidence="5" type="ORF">GTO82_05490</name>
</gene>
<dbReference type="GO" id="GO:0003700">
    <property type="term" value="F:DNA-binding transcription factor activity"/>
    <property type="evidence" value="ECO:0007669"/>
    <property type="project" value="InterPro"/>
</dbReference>
<evidence type="ECO:0000313" key="5">
    <source>
        <dbReference type="EMBL" id="QLL68322.1"/>
    </source>
</evidence>
<dbReference type="InterPro" id="IPR050313">
    <property type="entry name" value="Carb_Metab_HTH_regulators"/>
</dbReference>
<dbReference type="InterPro" id="IPR001034">
    <property type="entry name" value="DeoR_HTH"/>
</dbReference>
<dbReference type="SUPFAM" id="SSF100950">
    <property type="entry name" value="NagB/RpiA/CoA transferase-like"/>
    <property type="match status" value="1"/>
</dbReference>
<feature type="domain" description="HTH deoR-type" evidence="4">
    <location>
        <begin position="5"/>
        <end position="60"/>
    </location>
</feature>
<evidence type="ECO:0000259" key="4">
    <source>
        <dbReference type="PROSITE" id="PS51000"/>
    </source>
</evidence>
<evidence type="ECO:0000313" key="6">
    <source>
        <dbReference type="Proteomes" id="UP000510788"/>
    </source>
</evidence>
<reference evidence="5 6" key="1">
    <citation type="submission" date="2020-01" db="EMBL/GenBank/DDBJ databases">
        <title>Complete and circular genome sequences of six lactobacillus isolates from horses.</title>
        <authorList>
            <person name="Hassan H.M."/>
        </authorList>
    </citation>
    <scope>NUCLEOTIDE SEQUENCE [LARGE SCALE GENOMIC DNA]</scope>
    <source>
        <strain evidence="5 6">3DG</strain>
    </source>
</reference>
<dbReference type="PANTHER" id="PTHR30363">
    <property type="entry name" value="HTH-TYPE TRANSCRIPTIONAL REGULATOR SRLR-RELATED"/>
    <property type="match status" value="1"/>
</dbReference>
<evidence type="ECO:0000256" key="2">
    <source>
        <dbReference type="ARBA" id="ARBA00023125"/>
    </source>
</evidence>
<sequence>MTMKKQERQDQIILLLNRTGFMTSKALAKQIGVTPMTIRRDISELSQQNKLIKIYGGAKSLNNSMTVEFSTSQKMKINIDLKQEIGQKLADIIEDGSTVYLGAGTTLLYSLPFLVKKKLTFVTNSFISFSKLATSGTDCRVLSTGGELHKNTGEFLGQIAERTFDGLNLDYALCSTNGIRDNDVTTSSEDEGRIQNVAINHATKALIVADHTKLGRSDMITFRNLNTFDGLVTDNEISAELRKEYSAYTKVW</sequence>
<dbReference type="InterPro" id="IPR036388">
    <property type="entry name" value="WH-like_DNA-bd_sf"/>
</dbReference>
<dbReference type="InterPro" id="IPR018356">
    <property type="entry name" value="Tscrpt_reg_HTH_DeoR_CS"/>
</dbReference>
<dbReference type="InterPro" id="IPR014036">
    <property type="entry name" value="DeoR-like_C"/>
</dbReference>
<dbReference type="Gene3D" id="3.40.50.1360">
    <property type="match status" value="1"/>
</dbReference>
<dbReference type="SUPFAM" id="SSF46785">
    <property type="entry name" value="Winged helix' DNA-binding domain"/>
    <property type="match status" value="1"/>
</dbReference>
<dbReference type="PROSITE" id="PS51000">
    <property type="entry name" value="HTH_DEOR_2"/>
    <property type="match status" value="1"/>
</dbReference>
<keyword evidence="2" id="KW-0238">DNA-binding</keyword>
<name>A0A9X7U195_LACJH</name>
<evidence type="ECO:0000256" key="3">
    <source>
        <dbReference type="ARBA" id="ARBA00023163"/>
    </source>
</evidence>
<dbReference type="Pfam" id="PF00455">
    <property type="entry name" value="DeoRC"/>
    <property type="match status" value="1"/>
</dbReference>
<dbReference type="EMBL" id="CP047409">
    <property type="protein sequence ID" value="QLL68322.1"/>
    <property type="molecule type" value="Genomic_DNA"/>
</dbReference>
<accession>A0A9X7U195</accession>
<dbReference type="GO" id="GO:0003677">
    <property type="term" value="F:DNA binding"/>
    <property type="evidence" value="ECO:0007669"/>
    <property type="project" value="UniProtKB-KW"/>
</dbReference>
<organism evidence="5 6">
    <name type="scientific">Lactobacillus johnsonii</name>
    <dbReference type="NCBI Taxonomy" id="33959"/>
    <lineage>
        <taxon>Bacteria</taxon>
        <taxon>Bacillati</taxon>
        <taxon>Bacillota</taxon>
        <taxon>Bacilli</taxon>
        <taxon>Lactobacillales</taxon>
        <taxon>Lactobacillaceae</taxon>
        <taxon>Lactobacillus</taxon>
    </lineage>
</organism>
<dbReference type="SMART" id="SM00420">
    <property type="entry name" value="HTH_DEOR"/>
    <property type="match status" value="1"/>
</dbReference>
<dbReference type="Pfam" id="PF08220">
    <property type="entry name" value="HTH_DeoR"/>
    <property type="match status" value="1"/>
</dbReference>
<dbReference type="PANTHER" id="PTHR30363:SF44">
    <property type="entry name" value="AGA OPERON TRANSCRIPTIONAL REPRESSOR-RELATED"/>
    <property type="match status" value="1"/>
</dbReference>
<dbReference type="Proteomes" id="UP000510788">
    <property type="component" value="Chromosome"/>
</dbReference>
<evidence type="ECO:0000256" key="1">
    <source>
        <dbReference type="ARBA" id="ARBA00023015"/>
    </source>
</evidence>
<dbReference type="AlphaFoldDB" id="A0A9X7U195"/>
<dbReference type="SMART" id="SM01134">
    <property type="entry name" value="DeoRC"/>
    <property type="match status" value="1"/>
</dbReference>
<keyword evidence="3" id="KW-0804">Transcription</keyword>
<keyword evidence="1" id="KW-0805">Transcription regulation</keyword>
<dbReference type="InterPro" id="IPR037171">
    <property type="entry name" value="NagB/RpiA_transferase-like"/>
</dbReference>
<dbReference type="PROSITE" id="PS00894">
    <property type="entry name" value="HTH_DEOR_1"/>
    <property type="match status" value="1"/>
</dbReference>
<protein>
    <submittedName>
        <fullName evidence="5">DeoR family transcriptional regulator</fullName>
    </submittedName>
</protein>
<dbReference type="RefSeq" id="WP_180872807.1">
    <property type="nucleotide sequence ID" value="NZ_CP047409.1"/>
</dbReference>
<dbReference type="PRINTS" id="PR00037">
    <property type="entry name" value="HTHLACR"/>
</dbReference>